<accession>A0AAD8BY14</accession>
<dbReference type="AlphaFoldDB" id="A0AAD8BY14"/>
<comment type="caution">
    <text evidence="1">The sequence shown here is derived from an EMBL/GenBank/DDBJ whole genome shotgun (WGS) entry which is preliminary data.</text>
</comment>
<dbReference type="Proteomes" id="UP001233172">
    <property type="component" value="Unassembled WGS sequence"/>
</dbReference>
<name>A0AAD8BY14_BIOPF</name>
<reference evidence="1" key="1">
    <citation type="journal article" date="2023" name="PLoS Negl. Trop. Dis.">
        <title>A genome sequence for Biomphalaria pfeifferi, the major vector snail for the human-infecting parasite Schistosoma mansoni.</title>
        <authorList>
            <person name="Bu L."/>
            <person name="Lu L."/>
            <person name="Laidemitt M.R."/>
            <person name="Zhang S.M."/>
            <person name="Mutuku M."/>
            <person name="Mkoji G."/>
            <person name="Steinauer M."/>
            <person name="Loker E.S."/>
        </authorList>
    </citation>
    <scope>NUCLEOTIDE SEQUENCE</scope>
    <source>
        <strain evidence="1">KasaAsao</strain>
    </source>
</reference>
<keyword evidence="2" id="KW-1185">Reference proteome</keyword>
<sequence length="141" mass="15659">MLFGQDYTTPCLQILNTIIDNVHKEKIVGAVSLGQDPDSHSNHKASTFLSLEVAHKLIPIYRRMSDESLLQRMAHGGTQNNNESLNAMIWARCPKTSFMGLGRVKGSVVRAVSIFNAGANELINVMNKMHIDVSYVTLNNF</sequence>
<evidence type="ECO:0000313" key="1">
    <source>
        <dbReference type="EMBL" id="KAK0062167.1"/>
    </source>
</evidence>
<gene>
    <name evidence="1" type="ORF">Bpfe_008268</name>
</gene>
<reference evidence="1" key="2">
    <citation type="submission" date="2023-04" db="EMBL/GenBank/DDBJ databases">
        <authorList>
            <person name="Bu L."/>
            <person name="Lu L."/>
            <person name="Laidemitt M.R."/>
            <person name="Zhang S.M."/>
            <person name="Mutuku M."/>
            <person name="Mkoji G."/>
            <person name="Steinauer M."/>
            <person name="Loker E.S."/>
        </authorList>
    </citation>
    <scope>NUCLEOTIDE SEQUENCE</scope>
    <source>
        <strain evidence="1">KasaAsao</strain>
        <tissue evidence="1">Whole Snail</tissue>
    </source>
</reference>
<dbReference type="EMBL" id="JASAOG010000026">
    <property type="protein sequence ID" value="KAK0062167.1"/>
    <property type="molecule type" value="Genomic_DNA"/>
</dbReference>
<protein>
    <submittedName>
        <fullName evidence="1">Uncharacterized protein</fullName>
    </submittedName>
</protein>
<proteinExistence type="predicted"/>
<evidence type="ECO:0000313" key="2">
    <source>
        <dbReference type="Proteomes" id="UP001233172"/>
    </source>
</evidence>
<organism evidence="1 2">
    <name type="scientific">Biomphalaria pfeifferi</name>
    <name type="common">Bloodfluke planorb</name>
    <name type="synonym">Freshwater snail</name>
    <dbReference type="NCBI Taxonomy" id="112525"/>
    <lineage>
        <taxon>Eukaryota</taxon>
        <taxon>Metazoa</taxon>
        <taxon>Spiralia</taxon>
        <taxon>Lophotrochozoa</taxon>
        <taxon>Mollusca</taxon>
        <taxon>Gastropoda</taxon>
        <taxon>Heterobranchia</taxon>
        <taxon>Euthyneura</taxon>
        <taxon>Panpulmonata</taxon>
        <taxon>Hygrophila</taxon>
        <taxon>Lymnaeoidea</taxon>
        <taxon>Planorbidae</taxon>
        <taxon>Biomphalaria</taxon>
    </lineage>
</organism>